<feature type="transmembrane region" description="Helical" evidence="11">
    <location>
        <begin position="273"/>
        <end position="297"/>
    </location>
</feature>
<sequence length="493" mass="53177">MWVFVSALSVRRATPTTKDTAATPTTKDPATTTTPNPCDSNPCNGGSSCQPGYVSHFTCLCIAGQTYSEASGLCEEAKVFPGSLTLTNLLFKEEMINSASKQFNETAAKFIELMEKVFENHTGYIDSTVLKLRMSEGSARTFWSRESAGVSATMENNFKLNSIINETIINGMIANAIQDCQKEGGHCLNAQFRNAEYKEAKQCESSRKPCEDTSTICNSVGGRPKCDCRTGYVKTEYSIRTCRACESGKADGYVCHDCSFGYSGFNCSESWKLILVIVGTVLGALLLVTLILLPVVARKTPKKSSSKKSSKNAEVPTYTSPYPAKDFRASALTNGGVTNASSGFAGVPKIPRAMPNNNSSWDRGSNLEMTESGSRQALVTRGDKGGIGGYQNPDDTRSFNTRNPYQSRGQGSNPYQSGGQGSNPYQSGGQGSNPYQSGGQGSNPYQRGGQGSNPYQSGSQGSNPYQSRPQDDNPYQSQGQDNPYFTHDNGRRN</sequence>
<dbReference type="Proteomes" id="UP001356427">
    <property type="component" value="Unassembled WGS sequence"/>
</dbReference>
<proteinExistence type="predicted"/>
<evidence type="ECO:0000256" key="11">
    <source>
        <dbReference type="SAM" id="Phobius"/>
    </source>
</evidence>
<comment type="caution">
    <text evidence="14">The sequence shown here is derived from an EMBL/GenBank/DDBJ whole genome shotgun (WGS) entry which is preliminary data.</text>
</comment>
<dbReference type="GO" id="GO:0005886">
    <property type="term" value="C:plasma membrane"/>
    <property type="evidence" value="ECO:0007669"/>
    <property type="project" value="UniProtKB-SubCell"/>
</dbReference>
<keyword evidence="3 9" id="KW-0245">EGF-like domain</keyword>
<dbReference type="PANTHER" id="PTHR24037">
    <property type="entry name" value="HEART DEVELOPMENT PROTEIN WITH EGF-LIKE DOMAINS 1"/>
    <property type="match status" value="1"/>
</dbReference>
<name>A0AAN8MDW5_9TELE</name>
<keyword evidence="15" id="KW-1185">Reference proteome</keyword>
<evidence type="ECO:0000256" key="2">
    <source>
        <dbReference type="ARBA" id="ARBA00022475"/>
    </source>
</evidence>
<keyword evidence="5" id="KW-0677">Repeat</keyword>
<keyword evidence="11" id="KW-0812">Transmembrane</keyword>
<evidence type="ECO:0000256" key="5">
    <source>
        <dbReference type="ARBA" id="ARBA00022737"/>
    </source>
</evidence>
<feature type="compositionally biased region" description="Low complexity" evidence="10">
    <location>
        <begin position="15"/>
        <end position="35"/>
    </location>
</feature>
<evidence type="ECO:0000313" key="14">
    <source>
        <dbReference type="EMBL" id="KAK6329160.1"/>
    </source>
</evidence>
<evidence type="ECO:0000256" key="8">
    <source>
        <dbReference type="ARBA" id="ARBA00023180"/>
    </source>
</evidence>
<evidence type="ECO:0000256" key="4">
    <source>
        <dbReference type="ARBA" id="ARBA00022729"/>
    </source>
</evidence>
<dbReference type="InterPro" id="IPR036364">
    <property type="entry name" value="SEA_dom_sf"/>
</dbReference>
<keyword evidence="11" id="KW-1133">Transmembrane helix</keyword>
<evidence type="ECO:0000256" key="7">
    <source>
        <dbReference type="ARBA" id="ARBA00023157"/>
    </source>
</evidence>
<feature type="region of interest" description="Disordered" evidence="10">
    <location>
        <begin position="15"/>
        <end position="37"/>
    </location>
</feature>
<reference evidence="14 15" key="1">
    <citation type="submission" date="2021-04" db="EMBL/GenBank/DDBJ databases">
        <authorList>
            <person name="De Guttry C."/>
            <person name="Zahm M."/>
            <person name="Klopp C."/>
            <person name="Cabau C."/>
            <person name="Louis A."/>
            <person name="Berthelot C."/>
            <person name="Parey E."/>
            <person name="Roest Crollius H."/>
            <person name="Montfort J."/>
            <person name="Robinson-Rechavi M."/>
            <person name="Bucao C."/>
            <person name="Bouchez O."/>
            <person name="Gislard M."/>
            <person name="Lluch J."/>
            <person name="Milhes M."/>
            <person name="Lampietro C."/>
            <person name="Lopez Roques C."/>
            <person name="Donnadieu C."/>
            <person name="Braasch I."/>
            <person name="Desvignes T."/>
            <person name="Postlethwait J."/>
            <person name="Bobe J."/>
            <person name="Wedekind C."/>
            <person name="Guiguen Y."/>
        </authorList>
    </citation>
    <scope>NUCLEOTIDE SEQUENCE [LARGE SCALE GENOMIC DNA]</scope>
    <source>
        <strain evidence="14">Cs_M1</strain>
        <tissue evidence="14">Blood</tissue>
    </source>
</reference>
<dbReference type="SUPFAM" id="SSF82671">
    <property type="entry name" value="SEA domain"/>
    <property type="match status" value="1"/>
</dbReference>
<dbReference type="Pfam" id="PF01390">
    <property type="entry name" value="SEA"/>
    <property type="match status" value="1"/>
</dbReference>
<accession>A0AAN8MDW5</accession>
<evidence type="ECO:0000256" key="10">
    <source>
        <dbReference type="SAM" id="MobiDB-lite"/>
    </source>
</evidence>
<feature type="domain" description="EGF-like" evidence="13">
    <location>
        <begin position="34"/>
        <end position="71"/>
    </location>
</feature>
<gene>
    <name evidence="14" type="ORF">J4Q44_G00011380</name>
</gene>
<evidence type="ECO:0000256" key="9">
    <source>
        <dbReference type="PROSITE-ProRule" id="PRU00076"/>
    </source>
</evidence>
<evidence type="ECO:0000259" key="12">
    <source>
        <dbReference type="PROSITE" id="PS50024"/>
    </source>
</evidence>
<dbReference type="PROSITE" id="PS50024">
    <property type="entry name" value="SEA"/>
    <property type="match status" value="1"/>
</dbReference>
<evidence type="ECO:0008006" key="16">
    <source>
        <dbReference type="Google" id="ProtNLM"/>
    </source>
</evidence>
<evidence type="ECO:0000256" key="1">
    <source>
        <dbReference type="ARBA" id="ARBA00004236"/>
    </source>
</evidence>
<keyword evidence="8" id="KW-0325">Glycoprotein</keyword>
<keyword evidence="4" id="KW-0732">Signal</keyword>
<comment type="subcellular location">
    <subcellularLocation>
        <location evidence="1">Cell membrane</location>
    </subcellularLocation>
</comment>
<keyword evidence="6 11" id="KW-0472">Membrane</keyword>
<feature type="domain" description="SEA" evidence="12">
    <location>
        <begin position="76"/>
        <end position="207"/>
    </location>
</feature>
<dbReference type="PROSITE" id="PS50026">
    <property type="entry name" value="EGF_3"/>
    <property type="match status" value="1"/>
</dbReference>
<dbReference type="EMBL" id="JAGTTL010000001">
    <property type="protein sequence ID" value="KAK6329160.1"/>
    <property type="molecule type" value="Genomic_DNA"/>
</dbReference>
<evidence type="ECO:0000256" key="3">
    <source>
        <dbReference type="ARBA" id="ARBA00022536"/>
    </source>
</evidence>
<feature type="region of interest" description="Disordered" evidence="10">
    <location>
        <begin position="343"/>
        <end position="493"/>
    </location>
</feature>
<keyword evidence="7" id="KW-1015">Disulfide bond</keyword>
<evidence type="ECO:0000259" key="13">
    <source>
        <dbReference type="PROSITE" id="PS50026"/>
    </source>
</evidence>
<organism evidence="14 15">
    <name type="scientific">Coregonus suidteri</name>
    <dbReference type="NCBI Taxonomy" id="861788"/>
    <lineage>
        <taxon>Eukaryota</taxon>
        <taxon>Metazoa</taxon>
        <taxon>Chordata</taxon>
        <taxon>Craniata</taxon>
        <taxon>Vertebrata</taxon>
        <taxon>Euteleostomi</taxon>
        <taxon>Actinopterygii</taxon>
        <taxon>Neopterygii</taxon>
        <taxon>Teleostei</taxon>
        <taxon>Protacanthopterygii</taxon>
        <taxon>Salmoniformes</taxon>
        <taxon>Salmonidae</taxon>
        <taxon>Coregoninae</taxon>
        <taxon>Coregonus</taxon>
    </lineage>
</organism>
<dbReference type="PANTHER" id="PTHR24037:SF10">
    <property type="entry name" value="MUCIN-13"/>
    <property type="match status" value="1"/>
</dbReference>
<feature type="compositionally biased region" description="Polar residues" evidence="10">
    <location>
        <begin position="398"/>
        <end position="445"/>
    </location>
</feature>
<dbReference type="InterPro" id="IPR009030">
    <property type="entry name" value="Growth_fac_rcpt_cys_sf"/>
</dbReference>
<protein>
    <recommendedName>
        <fullName evidence="16">Mucin-13-like</fullName>
    </recommendedName>
</protein>
<evidence type="ECO:0000256" key="6">
    <source>
        <dbReference type="ARBA" id="ARBA00023136"/>
    </source>
</evidence>
<comment type="caution">
    <text evidence="9">Lacks conserved residue(s) required for the propagation of feature annotation.</text>
</comment>
<dbReference type="InterPro" id="IPR000082">
    <property type="entry name" value="SEA_dom"/>
</dbReference>
<dbReference type="SUPFAM" id="SSF57184">
    <property type="entry name" value="Growth factor receptor domain"/>
    <property type="match status" value="1"/>
</dbReference>
<keyword evidence="2" id="KW-1003">Cell membrane</keyword>
<dbReference type="InterPro" id="IPR000742">
    <property type="entry name" value="EGF"/>
</dbReference>
<feature type="compositionally biased region" description="Polar residues" evidence="10">
    <location>
        <begin position="452"/>
        <end position="483"/>
    </location>
</feature>
<dbReference type="AlphaFoldDB" id="A0AAN8MDW5"/>
<dbReference type="Gene3D" id="3.30.70.960">
    <property type="entry name" value="SEA domain"/>
    <property type="match status" value="1"/>
</dbReference>
<evidence type="ECO:0000313" key="15">
    <source>
        <dbReference type="Proteomes" id="UP001356427"/>
    </source>
</evidence>
<feature type="compositionally biased region" description="Polar residues" evidence="10">
    <location>
        <begin position="355"/>
        <end position="377"/>
    </location>
</feature>